<dbReference type="Gene3D" id="3.40.366.10">
    <property type="entry name" value="Malonyl-Coenzyme A Acyl Carrier Protein, domain 2"/>
    <property type="match status" value="1"/>
</dbReference>
<dbReference type="SMART" id="SM00822">
    <property type="entry name" value="PKS_KR"/>
    <property type="match status" value="1"/>
</dbReference>
<dbReference type="Pfam" id="PF00109">
    <property type="entry name" value="ketoacyl-synt"/>
    <property type="match status" value="1"/>
</dbReference>
<dbReference type="SUPFAM" id="SSF51735">
    <property type="entry name" value="NAD(P)-binding Rossmann-fold domains"/>
    <property type="match status" value="2"/>
</dbReference>
<keyword evidence="4 8" id="KW-0808">Transferase</keyword>
<evidence type="ECO:0000256" key="2">
    <source>
        <dbReference type="ARBA" id="ARBA00022450"/>
    </source>
</evidence>
<dbReference type="Gene3D" id="6.10.140.1830">
    <property type="match status" value="1"/>
</dbReference>
<dbReference type="PANTHER" id="PTHR43775:SF51">
    <property type="entry name" value="INACTIVE PHENOLPHTHIOCEROL SYNTHESIS POLYKETIDE SYNTHASE TYPE I PKS1-RELATED"/>
    <property type="match status" value="1"/>
</dbReference>
<comment type="caution">
    <text evidence="8">The sequence shown here is derived from an EMBL/GenBank/DDBJ whole genome shotgun (WGS) entry which is preliminary data.</text>
</comment>
<keyword evidence="9" id="KW-1185">Reference proteome</keyword>
<dbReference type="SUPFAM" id="SSF52151">
    <property type="entry name" value="FabD/lysophospholipase-like"/>
    <property type="match status" value="1"/>
</dbReference>
<accession>A0A7W9UZF6</accession>
<dbReference type="Gene3D" id="3.40.50.720">
    <property type="entry name" value="NAD(P)-binding Rossmann-like Domain"/>
    <property type="match status" value="1"/>
</dbReference>
<reference evidence="8 9" key="1">
    <citation type="submission" date="2020-08" db="EMBL/GenBank/DDBJ databases">
        <title>Genomic Encyclopedia of Type Strains, Phase III (KMG-III): the genomes of soil and plant-associated and newly described type strains.</title>
        <authorList>
            <person name="Whitman W."/>
        </authorList>
    </citation>
    <scope>NUCLEOTIDE SEQUENCE [LARGE SCALE GENOMIC DNA]</scope>
    <source>
        <strain evidence="8 9">CECT 8305</strain>
    </source>
</reference>
<dbReference type="InterPro" id="IPR057326">
    <property type="entry name" value="KR_dom"/>
</dbReference>
<dbReference type="InterPro" id="IPR014031">
    <property type="entry name" value="Ketoacyl_synth_C"/>
</dbReference>
<dbReference type="InterPro" id="IPR020841">
    <property type="entry name" value="PKS_Beta-ketoAc_synthase_dom"/>
</dbReference>
<dbReference type="PANTHER" id="PTHR43775">
    <property type="entry name" value="FATTY ACID SYNTHASE"/>
    <property type="match status" value="1"/>
</dbReference>
<dbReference type="SUPFAM" id="SSF53901">
    <property type="entry name" value="Thiolase-like"/>
    <property type="match status" value="1"/>
</dbReference>
<evidence type="ECO:0000313" key="9">
    <source>
        <dbReference type="Proteomes" id="UP000588098"/>
    </source>
</evidence>
<feature type="domain" description="Ketosynthase family 3 (KS3)" evidence="7">
    <location>
        <begin position="33"/>
        <end position="459"/>
    </location>
</feature>
<keyword evidence="5" id="KW-0511">Multifunctional enzyme</keyword>
<dbReference type="EMBL" id="JACHJL010000010">
    <property type="protein sequence ID" value="MBB5936990.1"/>
    <property type="molecule type" value="Genomic_DNA"/>
</dbReference>
<dbReference type="CDD" id="cd00833">
    <property type="entry name" value="PKS"/>
    <property type="match status" value="1"/>
</dbReference>
<dbReference type="InterPro" id="IPR013968">
    <property type="entry name" value="PKS_KR"/>
</dbReference>
<dbReference type="Proteomes" id="UP000588098">
    <property type="component" value="Unassembled WGS sequence"/>
</dbReference>
<feature type="region of interest" description="Disordered" evidence="6">
    <location>
        <begin position="1407"/>
        <end position="1427"/>
    </location>
</feature>
<evidence type="ECO:0000256" key="6">
    <source>
        <dbReference type="SAM" id="MobiDB-lite"/>
    </source>
</evidence>
<dbReference type="InterPro" id="IPR016039">
    <property type="entry name" value="Thiolase-like"/>
</dbReference>
<dbReference type="InterPro" id="IPR036291">
    <property type="entry name" value="NAD(P)-bd_dom_sf"/>
</dbReference>
<dbReference type="PROSITE" id="PS52004">
    <property type="entry name" value="KS3_2"/>
    <property type="match status" value="1"/>
</dbReference>
<evidence type="ECO:0000256" key="5">
    <source>
        <dbReference type="ARBA" id="ARBA00023268"/>
    </source>
</evidence>
<dbReference type="InterPro" id="IPR001227">
    <property type="entry name" value="Ac_transferase_dom_sf"/>
</dbReference>
<dbReference type="Gene3D" id="3.40.50.11460">
    <property type="match status" value="1"/>
</dbReference>
<dbReference type="InterPro" id="IPR041618">
    <property type="entry name" value="PKS_DE"/>
</dbReference>
<evidence type="ECO:0000256" key="1">
    <source>
        <dbReference type="ARBA" id="ARBA00001957"/>
    </source>
</evidence>
<dbReference type="Pfam" id="PF08659">
    <property type="entry name" value="KR"/>
    <property type="match status" value="1"/>
</dbReference>
<keyword evidence="2" id="KW-0596">Phosphopantetheine</keyword>
<proteinExistence type="predicted"/>
<dbReference type="GO" id="GO:0006633">
    <property type="term" value="P:fatty acid biosynthetic process"/>
    <property type="evidence" value="ECO:0007669"/>
    <property type="project" value="TreeGrafter"/>
</dbReference>
<dbReference type="Pfam" id="PF02801">
    <property type="entry name" value="Ketoacyl-synt_C"/>
    <property type="match status" value="1"/>
</dbReference>
<dbReference type="Pfam" id="PF00698">
    <property type="entry name" value="Acyl_transf_1"/>
    <property type="match status" value="1"/>
</dbReference>
<dbReference type="SMART" id="SM00825">
    <property type="entry name" value="PKS_KS"/>
    <property type="match status" value="1"/>
</dbReference>
<gene>
    <name evidence="8" type="ORF">FHS42_004069</name>
</gene>
<dbReference type="RefSeq" id="WP_184573620.1">
    <property type="nucleotide sequence ID" value="NZ_JACHJL010000010.1"/>
</dbReference>
<sequence>MTNEEKLVDYLKWTTAELHQTRQQLRDLQEEKQEPIAIVGMACRLPGGVRSPEQLWDLVADERDAISSFPTDRGWDLENLYHPDPENHGTSYVRAGGFVYDAPEFDAEFFDIGEREAPAMEPQQRLLLEVAWEAVESAGIAPHTLRSSATSVYSGVMYHDYASRLSTIPKGLLGYVGNGNAASLASGRVAYTLGLQGAAVSLDTACSSSLVAMHLAARALRQGECSLALAGGAAINYTASAFQVASSQRQLAPDARCKSFADSADGMVYAEGVGLVLLERLSDARRNGHRVLAVIRGSAINQDGASTGMAAPNGPAQQQLIRDALADARISASDVDVVEAHGTGTAFGDSIELQALLSTYGKDRPTDDPLLLGCIKSNIGHTQAAAGIASVIKMVQAMRHRTLPPSLHIDRPTRLVSWRSGAVRLVTERADWPARERPLRAGVSSFSASGTNAHLILEQVPENEGEAPEASRDAAQASLPAAATPASVGGVVPWLLTARGAPALAGQARALAEQLAAGADGASPTDVGWSLVTTRTAFEHQAVVIGADHSELAAGLEALATGRAHPAVVGPGAVRPGAATRAAGKTVFAFGGAGRQRPGLGAELYERFPAFARAFDEVCDAFSGWLEHPLRDVALATDPAHTELAGTTPYALAARLAVQVALARLMQALGIKADAVIGAGGGEIAAAQVAGVLTVSDACALVIAEAGGPDRLRQATERMDFRQPTLPVLSAHTGEPMNEHVTTANYWATSQRVQTAGRVVGALAGASIVVDLGPEPLLGAKPLPGAAPTQAPAAALVVSAMTPERPEVRALTHAVARLHLSGAAVNWQTFFDGGPTPRSVPLPTYAFQRRRYWLDNEPVAKAPVVETPADTGFWDAVERADPQALAQAIGATGEQGALLREALPALAAWRRQRQWQYRIGWRALADAVDPRLLGRWLVVTPPQPPKGAAPSDTARGAAPDTVIAAVIDALRKRGADVAEVGMAWAAGPAAELVQRLTEAAAGRPVAGVLSLLAADPPPATDERATHNGTGSATASYDGRSPALAPTVALADALERARIEAPLWVLTRGAVSIGAGDPPARPEQAPLWGLGGALAAERQRRWGGMVDLPVRFDDRAGRRLAAVLLAPHGESEVALRSDSAFARRLVRQAPGPAAPHGSALRGTVLVSGSGSTIGGYAARWAADFGAEHLLLVDRAAPDDALVAELTTTGTRVSAIAADLADPAGLDRVTRAIPADAPLTAVLHLASDLRHEAARLEAARIEATWADTVGAAKNLCALSRAHEVSAFVLCSSVAGVLSGPGLGNEAPAHAYVSALAQECRDQGVPAVSVCVGAIGASDTAIGAAKQLRGNGIAALPGHAVASILRQALAAQTPAMVIADIDWAWVAAHATELGVRQLFADVPEFQPSAAPDDAAAAAAEAEPLTVPALS</sequence>
<dbReference type="InterPro" id="IPR015083">
    <property type="entry name" value="NorB/c/GfsB-D-like_docking"/>
</dbReference>
<evidence type="ECO:0000313" key="8">
    <source>
        <dbReference type="EMBL" id="MBB5936990.1"/>
    </source>
</evidence>
<organism evidence="8 9">
    <name type="scientific">Streptomyces zagrosensis</name>
    <dbReference type="NCBI Taxonomy" id="1042984"/>
    <lineage>
        <taxon>Bacteria</taxon>
        <taxon>Bacillati</taxon>
        <taxon>Actinomycetota</taxon>
        <taxon>Actinomycetes</taxon>
        <taxon>Kitasatosporales</taxon>
        <taxon>Streptomycetaceae</taxon>
        <taxon>Streptomyces</taxon>
    </lineage>
</organism>
<dbReference type="InterPro" id="IPR014043">
    <property type="entry name" value="Acyl_transferase_dom"/>
</dbReference>
<comment type="cofactor">
    <cofactor evidence="1">
        <name>pantetheine 4'-phosphate</name>
        <dbReference type="ChEBI" id="CHEBI:47942"/>
    </cofactor>
</comment>
<protein>
    <submittedName>
        <fullName evidence="8">Acyl transferase domain-containing protein</fullName>
    </submittedName>
</protein>
<dbReference type="GO" id="GO:0031177">
    <property type="term" value="F:phosphopantetheine binding"/>
    <property type="evidence" value="ECO:0007669"/>
    <property type="project" value="UniProtKB-ARBA"/>
</dbReference>
<dbReference type="Pfam" id="PF18369">
    <property type="entry name" value="PKS_DE"/>
    <property type="match status" value="1"/>
</dbReference>
<dbReference type="Pfam" id="PF08990">
    <property type="entry name" value="Docking"/>
    <property type="match status" value="1"/>
</dbReference>
<dbReference type="GO" id="GO:0033068">
    <property type="term" value="P:macrolide biosynthetic process"/>
    <property type="evidence" value="ECO:0007669"/>
    <property type="project" value="UniProtKB-ARBA"/>
</dbReference>
<name>A0A7W9UZF6_9ACTN</name>
<dbReference type="Gene3D" id="3.40.47.10">
    <property type="match status" value="1"/>
</dbReference>
<feature type="region of interest" description="Disordered" evidence="6">
    <location>
        <begin position="1016"/>
        <end position="1038"/>
    </location>
</feature>
<dbReference type="SMART" id="SM00827">
    <property type="entry name" value="PKS_AT"/>
    <property type="match status" value="1"/>
</dbReference>
<dbReference type="InterPro" id="IPR050091">
    <property type="entry name" value="PKS_NRPS_Biosynth_Enz"/>
</dbReference>
<dbReference type="InterPro" id="IPR016035">
    <property type="entry name" value="Acyl_Trfase/lysoPLipase"/>
</dbReference>
<dbReference type="GO" id="GO:0004312">
    <property type="term" value="F:fatty acid synthase activity"/>
    <property type="evidence" value="ECO:0007669"/>
    <property type="project" value="TreeGrafter"/>
</dbReference>
<evidence type="ECO:0000256" key="3">
    <source>
        <dbReference type="ARBA" id="ARBA00022553"/>
    </source>
</evidence>
<dbReference type="InterPro" id="IPR014030">
    <property type="entry name" value="Ketoacyl_synth_N"/>
</dbReference>
<keyword evidence="3" id="KW-0597">Phosphoprotein</keyword>
<feature type="compositionally biased region" description="Low complexity" evidence="6">
    <location>
        <begin position="1407"/>
        <end position="1420"/>
    </location>
</feature>
<dbReference type="CDD" id="cd08952">
    <property type="entry name" value="KR_1_SDR_x"/>
    <property type="match status" value="1"/>
</dbReference>
<evidence type="ECO:0000259" key="7">
    <source>
        <dbReference type="PROSITE" id="PS52004"/>
    </source>
</evidence>
<evidence type="ECO:0000256" key="4">
    <source>
        <dbReference type="ARBA" id="ARBA00022679"/>
    </source>
</evidence>
<dbReference type="FunFam" id="3.40.47.10:FF:000019">
    <property type="entry name" value="Polyketide synthase type I"/>
    <property type="match status" value="1"/>
</dbReference>